<feature type="compositionally biased region" description="Basic residues" evidence="5">
    <location>
        <begin position="574"/>
        <end position="585"/>
    </location>
</feature>
<evidence type="ECO:0000256" key="1">
    <source>
        <dbReference type="ARBA" id="ARBA00004173"/>
    </source>
</evidence>
<evidence type="ECO:0000256" key="4">
    <source>
        <dbReference type="ARBA" id="ARBA00023186"/>
    </source>
</evidence>
<feature type="domain" description="NADH:ubiquinone oxidoreductase intermediate-associated protein 30" evidence="6">
    <location>
        <begin position="91"/>
        <end position="264"/>
    </location>
</feature>
<dbReference type="VEuPathDB" id="VectorBase:HLOH_053190"/>
<dbReference type="GO" id="GO:0005739">
    <property type="term" value="C:mitochondrion"/>
    <property type="evidence" value="ECO:0007669"/>
    <property type="project" value="UniProtKB-SubCell"/>
</dbReference>
<protein>
    <recommendedName>
        <fullName evidence="6">NADH:ubiquinone oxidoreductase intermediate-associated protein 30 domain-containing protein</fullName>
    </recommendedName>
</protein>
<dbReference type="EMBL" id="JABSTR010000008">
    <property type="protein sequence ID" value="KAH9376343.1"/>
    <property type="molecule type" value="Genomic_DNA"/>
</dbReference>
<evidence type="ECO:0000256" key="2">
    <source>
        <dbReference type="ARBA" id="ARBA00007884"/>
    </source>
</evidence>
<dbReference type="InterPro" id="IPR013857">
    <property type="entry name" value="NADH-UbQ_OxRdtase-assoc_prot30"/>
</dbReference>
<dbReference type="Proteomes" id="UP000821853">
    <property type="component" value="Unassembled WGS sequence"/>
</dbReference>
<dbReference type="GO" id="GO:0032981">
    <property type="term" value="P:mitochondrial respiratory chain complex I assembly"/>
    <property type="evidence" value="ECO:0007669"/>
    <property type="project" value="TreeGrafter"/>
</dbReference>
<dbReference type="GO" id="GO:0006744">
    <property type="term" value="P:ubiquinone biosynthetic process"/>
    <property type="evidence" value="ECO:0007669"/>
    <property type="project" value="InterPro"/>
</dbReference>
<dbReference type="Pfam" id="PF03232">
    <property type="entry name" value="COQ7"/>
    <property type="match status" value="1"/>
</dbReference>
<sequence length="628" mass="68689">MLPLGQLAAARSSARRLLTRGVPRALVPCRSCFFKKSRKGDVAYDPPETEVPFKTLFQQGYRWLKEDVRQLGREMASEPKMYSDGDTEVFWKFDSAEAIAEWTVTADSDNREGSSRADFALGPSGAGVFRGYLDTRAPKDGKLVQTGYCNVRSPRARRAFALCPAYEWSSFTHLELRVRGDGRTYMLNLGADGYLDVTWNVMYQFPLYTRGGPYWQLVRVPFSRFFLSNKGRVQDKQSALPRSAVTHLGITLADGVRGPFRLEIDYIGGHLDYSHTEEFAYELYETPSAYGLGWYTCKEGAATQCNSGIAQPSTTVPKQRAGSTTACGSRASRVSCANSTVGVLREGFLSGVAVSRNALRVLFCVELCRTRVTAEGFGDNAGLVPKQPANKFRSGTLQQQPALVQALQALGTKTRASSCGCLVVAEAWVACGAPSGCGRRRRRLYDRLLRVDLAGELGADRIYAGQMAVLGGDPQAGPVVRHMWEQEKEHLRAFQRLLPEHRARPTALTPLWSAAGFTLGFASALLGARAAMACTVAVESVITEHYDNQIRELLADPGGHRRARRAARGGAPLPRRRAGTPRHGPRAGGRGGAPVWAPDDRHHGGLPRSHLAGRAALTFELSVYSLGE</sequence>
<dbReference type="InterPro" id="IPR039131">
    <property type="entry name" value="NDUFAF1"/>
</dbReference>
<dbReference type="InterPro" id="IPR009078">
    <property type="entry name" value="Ferritin-like_SF"/>
</dbReference>
<gene>
    <name evidence="7" type="ORF">HPB48_017627</name>
</gene>
<keyword evidence="8" id="KW-1185">Reference proteome</keyword>
<dbReference type="Pfam" id="PF08547">
    <property type="entry name" value="CIA30"/>
    <property type="match status" value="1"/>
</dbReference>
<dbReference type="SUPFAM" id="SSF47240">
    <property type="entry name" value="Ferritin-like"/>
    <property type="match status" value="1"/>
</dbReference>
<proteinExistence type="inferred from homology"/>
<evidence type="ECO:0000313" key="8">
    <source>
        <dbReference type="Proteomes" id="UP000821853"/>
    </source>
</evidence>
<evidence type="ECO:0000313" key="7">
    <source>
        <dbReference type="EMBL" id="KAH9376343.1"/>
    </source>
</evidence>
<dbReference type="GO" id="GO:0006120">
    <property type="term" value="P:mitochondrial electron transport, NADH to ubiquinone"/>
    <property type="evidence" value="ECO:0007669"/>
    <property type="project" value="TreeGrafter"/>
</dbReference>
<keyword evidence="4" id="KW-0143">Chaperone</keyword>
<dbReference type="PANTHER" id="PTHR13194:SF18">
    <property type="entry name" value="COMPLEX I INTERMEDIATE-ASSOCIATED PROTEIN 30, MITOCHONDRIAL"/>
    <property type="match status" value="1"/>
</dbReference>
<evidence type="ECO:0000256" key="5">
    <source>
        <dbReference type="SAM" id="MobiDB-lite"/>
    </source>
</evidence>
<dbReference type="CDD" id="cd01042">
    <property type="entry name" value="DMQH"/>
    <property type="match status" value="1"/>
</dbReference>
<dbReference type="GO" id="GO:0051082">
    <property type="term" value="F:unfolded protein binding"/>
    <property type="evidence" value="ECO:0007669"/>
    <property type="project" value="TreeGrafter"/>
</dbReference>
<reference evidence="7 8" key="1">
    <citation type="journal article" date="2020" name="Cell">
        <title>Large-Scale Comparative Analyses of Tick Genomes Elucidate Their Genetic Diversity and Vector Capacities.</title>
        <authorList>
            <consortium name="Tick Genome and Microbiome Consortium (TIGMIC)"/>
            <person name="Jia N."/>
            <person name="Wang J."/>
            <person name="Shi W."/>
            <person name="Du L."/>
            <person name="Sun Y."/>
            <person name="Zhan W."/>
            <person name="Jiang J.F."/>
            <person name="Wang Q."/>
            <person name="Zhang B."/>
            <person name="Ji P."/>
            <person name="Bell-Sakyi L."/>
            <person name="Cui X.M."/>
            <person name="Yuan T.T."/>
            <person name="Jiang B.G."/>
            <person name="Yang W.F."/>
            <person name="Lam T.T."/>
            <person name="Chang Q.C."/>
            <person name="Ding S.J."/>
            <person name="Wang X.J."/>
            <person name="Zhu J.G."/>
            <person name="Ruan X.D."/>
            <person name="Zhao L."/>
            <person name="Wei J.T."/>
            <person name="Ye R.Z."/>
            <person name="Que T.C."/>
            <person name="Du C.H."/>
            <person name="Zhou Y.H."/>
            <person name="Cheng J.X."/>
            <person name="Dai P.F."/>
            <person name="Guo W.B."/>
            <person name="Han X.H."/>
            <person name="Huang E.J."/>
            <person name="Li L.F."/>
            <person name="Wei W."/>
            <person name="Gao Y.C."/>
            <person name="Liu J.Z."/>
            <person name="Shao H.Z."/>
            <person name="Wang X."/>
            <person name="Wang C.C."/>
            <person name="Yang T.C."/>
            <person name="Huo Q.B."/>
            <person name="Li W."/>
            <person name="Chen H.Y."/>
            <person name="Chen S.E."/>
            <person name="Zhou L.G."/>
            <person name="Ni X.B."/>
            <person name="Tian J.H."/>
            <person name="Sheng Y."/>
            <person name="Liu T."/>
            <person name="Pan Y.S."/>
            <person name="Xia L.Y."/>
            <person name="Li J."/>
            <person name="Zhao F."/>
            <person name="Cao W.C."/>
        </authorList>
    </citation>
    <scope>NUCLEOTIDE SEQUENCE [LARGE SCALE GENOMIC DNA]</scope>
    <source>
        <strain evidence="7">HaeL-2018</strain>
    </source>
</reference>
<dbReference type="SUPFAM" id="SSF49785">
    <property type="entry name" value="Galactose-binding domain-like"/>
    <property type="match status" value="1"/>
</dbReference>
<dbReference type="InterPro" id="IPR011566">
    <property type="entry name" value="Ubq_synth_Coq7"/>
</dbReference>
<keyword evidence="3" id="KW-0496">Mitochondrion</keyword>
<name>A0A9J6GP46_HAELO</name>
<comment type="caution">
    <text evidence="7">The sequence shown here is derived from an EMBL/GenBank/DDBJ whole genome shotgun (WGS) entry which is preliminary data.</text>
</comment>
<organism evidence="7 8">
    <name type="scientific">Haemaphysalis longicornis</name>
    <name type="common">Bush tick</name>
    <dbReference type="NCBI Taxonomy" id="44386"/>
    <lineage>
        <taxon>Eukaryota</taxon>
        <taxon>Metazoa</taxon>
        <taxon>Ecdysozoa</taxon>
        <taxon>Arthropoda</taxon>
        <taxon>Chelicerata</taxon>
        <taxon>Arachnida</taxon>
        <taxon>Acari</taxon>
        <taxon>Parasitiformes</taxon>
        <taxon>Ixodida</taxon>
        <taxon>Ixodoidea</taxon>
        <taxon>Ixodidae</taxon>
        <taxon>Haemaphysalinae</taxon>
        <taxon>Haemaphysalis</taxon>
    </lineage>
</organism>
<accession>A0A9J6GP46</accession>
<dbReference type="PANTHER" id="PTHR13194">
    <property type="entry name" value="COMPLEX I INTERMEDIATE-ASSOCIATED PROTEIN 30"/>
    <property type="match status" value="1"/>
</dbReference>
<evidence type="ECO:0000256" key="3">
    <source>
        <dbReference type="ARBA" id="ARBA00023128"/>
    </source>
</evidence>
<comment type="subcellular location">
    <subcellularLocation>
        <location evidence="1">Mitochondrion</location>
    </subcellularLocation>
</comment>
<dbReference type="OrthoDB" id="42561at2759"/>
<comment type="similarity">
    <text evidence="2">Belongs to the CIA30 family.</text>
</comment>
<feature type="region of interest" description="Disordered" evidence="5">
    <location>
        <begin position="557"/>
        <end position="608"/>
    </location>
</feature>
<dbReference type="InterPro" id="IPR008979">
    <property type="entry name" value="Galactose-bd-like_sf"/>
</dbReference>
<dbReference type="GO" id="GO:0004497">
    <property type="term" value="F:monooxygenase activity"/>
    <property type="evidence" value="ECO:0007669"/>
    <property type="project" value="InterPro"/>
</dbReference>
<evidence type="ECO:0000259" key="6">
    <source>
        <dbReference type="Pfam" id="PF08547"/>
    </source>
</evidence>
<dbReference type="AlphaFoldDB" id="A0A9J6GP46"/>